<protein>
    <submittedName>
        <fullName evidence="1">Uncharacterized protein</fullName>
    </submittedName>
</protein>
<gene>
    <name evidence="1" type="ORF">NE619_14145</name>
</gene>
<comment type="caution">
    <text evidence="1">The sequence shown here is derived from an EMBL/GenBank/DDBJ whole genome shotgun (WGS) entry which is preliminary data.</text>
</comment>
<keyword evidence="2" id="KW-1185">Reference proteome</keyword>
<dbReference type="Proteomes" id="UP001524502">
    <property type="component" value="Unassembled WGS sequence"/>
</dbReference>
<accession>A0ABT1RRS1</accession>
<dbReference type="EMBL" id="JANFXK010000017">
    <property type="protein sequence ID" value="MCQ4637872.1"/>
    <property type="molecule type" value="Genomic_DNA"/>
</dbReference>
<proteinExistence type="predicted"/>
<evidence type="ECO:0000313" key="2">
    <source>
        <dbReference type="Proteomes" id="UP001524502"/>
    </source>
</evidence>
<reference evidence="1 2" key="1">
    <citation type="submission" date="2022-06" db="EMBL/GenBank/DDBJ databases">
        <title>Isolation of gut microbiota from human fecal samples.</title>
        <authorList>
            <person name="Pamer E.G."/>
            <person name="Barat B."/>
            <person name="Waligurski E."/>
            <person name="Medina S."/>
            <person name="Paddock L."/>
            <person name="Mostad J."/>
        </authorList>
    </citation>
    <scope>NUCLEOTIDE SEQUENCE [LARGE SCALE GENOMIC DNA]</scope>
    <source>
        <strain evidence="1 2">SL.3.17</strain>
    </source>
</reference>
<sequence length="107" mass="13038">MDKKELLGELEEAVWDTINRQLWDYLEDCGEYHAILEEKKLLLEKHRKVARLIDGKPTQPVTLSEEEIEALARIWELEEDRQEIERRELYYRGYEHCWRLAARIRIL</sequence>
<evidence type="ECO:0000313" key="1">
    <source>
        <dbReference type="EMBL" id="MCQ4637872.1"/>
    </source>
</evidence>
<name>A0ABT1RRS1_9FIRM</name>
<dbReference type="RefSeq" id="WP_256133052.1">
    <property type="nucleotide sequence ID" value="NZ_JANFXK010000017.1"/>
</dbReference>
<organism evidence="1 2">
    <name type="scientific">Anaerovorax odorimutans</name>
    <dbReference type="NCBI Taxonomy" id="109327"/>
    <lineage>
        <taxon>Bacteria</taxon>
        <taxon>Bacillati</taxon>
        <taxon>Bacillota</taxon>
        <taxon>Clostridia</taxon>
        <taxon>Peptostreptococcales</taxon>
        <taxon>Anaerovoracaceae</taxon>
        <taxon>Anaerovorax</taxon>
    </lineage>
</organism>